<proteinExistence type="predicted"/>
<gene>
    <name evidence="1" type="ORF">Drael01_00007</name>
</gene>
<protein>
    <submittedName>
        <fullName evidence="1">Uncharacterized protein</fullName>
    </submittedName>
</protein>
<dbReference type="EMBL" id="PP179320">
    <property type="protein sequence ID" value="XAI70237.1"/>
    <property type="molecule type" value="Genomic_DNA"/>
</dbReference>
<accession>A0AAU6W127</accession>
<evidence type="ECO:0000313" key="1">
    <source>
        <dbReference type="EMBL" id="XAI70237.1"/>
    </source>
</evidence>
<name>A0AAU6W127_9VIRU</name>
<organism evidence="1">
    <name type="scientific">Pseudomonas phage Drael01</name>
    <dbReference type="NCBI Taxonomy" id="3138533"/>
    <lineage>
        <taxon>Viruses</taxon>
    </lineage>
</organism>
<sequence>MFQKRSKLRVFWDGFQYVAHHNNTNVVGFGTTPGAAIRDWQWWWNVPY</sequence>
<reference evidence="1" key="1">
    <citation type="journal article" date="2024" name="J. Gen. Virol.">
        <title>Novel phages of Pseudomonas syringae unveil numerous potential auxiliary metabolic genes.</title>
        <authorList>
            <person name="Feltin C."/>
            <person name="Garneau J.R."/>
            <person name="Morris C.E."/>
            <person name="Berard A."/>
            <person name="Torres-Barcelo C."/>
        </authorList>
    </citation>
    <scope>NUCLEOTIDE SEQUENCE</scope>
</reference>